<protein>
    <recommendedName>
        <fullName evidence="2">Anti-sigma factor RsgI-like middle domain-containing protein</fullName>
    </recommendedName>
</protein>
<proteinExistence type="predicted"/>
<reference evidence="3" key="1">
    <citation type="submission" date="2019-08" db="EMBL/GenBank/DDBJ databases">
        <authorList>
            <person name="Kucharzyk K."/>
            <person name="Murdoch R.W."/>
            <person name="Higgins S."/>
            <person name="Loffler F."/>
        </authorList>
    </citation>
    <scope>NUCLEOTIDE SEQUENCE</scope>
</reference>
<sequence>MATAFATVALVFGVSTAAYAYVAPYDYVSIDVNPSVELGINRFNRVTRVESFNEDGTKILNELSLKNKTSQEAVELVIKAVEQQGFLKEELNNELMITVSAKDEERAKEIETELGGVVKDQLYKDNLDKTPITTASVTLERHKEAEGLGISTGKLNLIQKLQGVTPGAKYEDYVDAPVKDIMKAIKDSKKDNNLAEEKNPQVQEKNQSEESVKSENKQGEKEKENKNSQEKTNENNSNNQNRNDNSNKENKITEINPKKNDDKSNKDKDKDDKSSKGQGNNNGNQPKKDKGK</sequence>
<feature type="region of interest" description="Disordered" evidence="1">
    <location>
        <begin position="187"/>
        <end position="292"/>
    </location>
</feature>
<dbReference type="Pfam" id="PF23750">
    <property type="entry name" value="RsgI_M"/>
    <property type="match status" value="1"/>
</dbReference>
<comment type="caution">
    <text evidence="3">The sequence shown here is derived from an EMBL/GenBank/DDBJ whole genome shotgun (WGS) entry which is preliminary data.</text>
</comment>
<evidence type="ECO:0000256" key="1">
    <source>
        <dbReference type="SAM" id="MobiDB-lite"/>
    </source>
</evidence>
<feature type="compositionally biased region" description="Low complexity" evidence="1">
    <location>
        <begin position="234"/>
        <end position="244"/>
    </location>
</feature>
<dbReference type="InterPro" id="IPR055431">
    <property type="entry name" value="RsgI_M"/>
</dbReference>
<evidence type="ECO:0000259" key="2">
    <source>
        <dbReference type="Pfam" id="PF23750"/>
    </source>
</evidence>
<feature type="compositionally biased region" description="Basic and acidic residues" evidence="1">
    <location>
        <begin position="187"/>
        <end position="199"/>
    </location>
</feature>
<name>A0A645BDJ8_9ZZZZ</name>
<feature type="compositionally biased region" description="Basic and acidic residues" evidence="1">
    <location>
        <begin position="206"/>
        <end position="233"/>
    </location>
</feature>
<gene>
    <name evidence="3" type="ORF">SDC9_110287</name>
</gene>
<organism evidence="3">
    <name type="scientific">bioreactor metagenome</name>
    <dbReference type="NCBI Taxonomy" id="1076179"/>
    <lineage>
        <taxon>unclassified sequences</taxon>
        <taxon>metagenomes</taxon>
        <taxon>ecological metagenomes</taxon>
    </lineage>
</organism>
<accession>A0A645BDJ8</accession>
<evidence type="ECO:0000313" key="3">
    <source>
        <dbReference type="EMBL" id="MPM63407.1"/>
    </source>
</evidence>
<feature type="compositionally biased region" description="Low complexity" evidence="1">
    <location>
        <begin position="276"/>
        <end position="285"/>
    </location>
</feature>
<dbReference type="EMBL" id="VSSQ01019396">
    <property type="protein sequence ID" value="MPM63407.1"/>
    <property type="molecule type" value="Genomic_DNA"/>
</dbReference>
<feature type="compositionally biased region" description="Basic and acidic residues" evidence="1">
    <location>
        <begin position="245"/>
        <end position="275"/>
    </location>
</feature>
<dbReference type="AlphaFoldDB" id="A0A645BDJ8"/>
<feature type="domain" description="Anti-sigma factor RsgI-like middle" evidence="2">
    <location>
        <begin position="25"/>
        <end position="160"/>
    </location>
</feature>